<reference evidence="1" key="1">
    <citation type="journal article" date="2023" name="G3 (Bethesda)">
        <title>Whole genome assemblies of Zophobas morio and Tenebrio molitor.</title>
        <authorList>
            <person name="Kaur S."/>
            <person name="Stinson S.A."/>
            <person name="diCenzo G.C."/>
        </authorList>
    </citation>
    <scope>NUCLEOTIDE SEQUENCE</scope>
    <source>
        <strain evidence="1">QUZm001</strain>
    </source>
</reference>
<keyword evidence="2" id="KW-1185">Reference proteome</keyword>
<accession>A0AA38IEV9</accession>
<sequence length="127" mass="14148">MESAAEAHFRRILNFAAPKRGDGDVAGVQRDRSRELEVNQAAHVVTMGDTCCQAHARRSNQEADDLSALDAGICIIECLTPDTGLNYCSGTLFRICQDGYRQRRGINKEDQQMDARREIFMDELAAV</sequence>
<dbReference type="Proteomes" id="UP001168821">
    <property type="component" value="Unassembled WGS sequence"/>
</dbReference>
<protein>
    <submittedName>
        <fullName evidence="1">Uncharacterized protein</fullName>
    </submittedName>
</protein>
<evidence type="ECO:0000313" key="2">
    <source>
        <dbReference type="Proteomes" id="UP001168821"/>
    </source>
</evidence>
<organism evidence="1 2">
    <name type="scientific">Zophobas morio</name>
    <dbReference type="NCBI Taxonomy" id="2755281"/>
    <lineage>
        <taxon>Eukaryota</taxon>
        <taxon>Metazoa</taxon>
        <taxon>Ecdysozoa</taxon>
        <taxon>Arthropoda</taxon>
        <taxon>Hexapoda</taxon>
        <taxon>Insecta</taxon>
        <taxon>Pterygota</taxon>
        <taxon>Neoptera</taxon>
        <taxon>Endopterygota</taxon>
        <taxon>Coleoptera</taxon>
        <taxon>Polyphaga</taxon>
        <taxon>Cucujiformia</taxon>
        <taxon>Tenebrionidae</taxon>
        <taxon>Zophobas</taxon>
    </lineage>
</organism>
<evidence type="ECO:0000313" key="1">
    <source>
        <dbReference type="EMBL" id="KAJ3653763.1"/>
    </source>
</evidence>
<dbReference type="EMBL" id="JALNTZ010000004">
    <property type="protein sequence ID" value="KAJ3653763.1"/>
    <property type="molecule type" value="Genomic_DNA"/>
</dbReference>
<gene>
    <name evidence="1" type="ORF">Zmor_012998</name>
</gene>
<name>A0AA38IEV9_9CUCU</name>
<proteinExistence type="predicted"/>
<comment type="caution">
    <text evidence="1">The sequence shown here is derived from an EMBL/GenBank/DDBJ whole genome shotgun (WGS) entry which is preliminary data.</text>
</comment>
<dbReference type="AlphaFoldDB" id="A0AA38IEV9"/>